<keyword evidence="2" id="KW-1185">Reference proteome</keyword>
<reference evidence="1" key="1">
    <citation type="journal article" date="2022" name="bioRxiv">
        <title>Sequencing and chromosome-scale assembly of the giantPleurodeles waltlgenome.</title>
        <authorList>
            <person name="Brown T."/>
            <person name="Elewa A."/>
            <person name="Iarovenko S."/>
            <person name="Subramanian E."/>
            <person name="Araus A.J."/>
            <person name="Petzold A."/>
            <person name="Susuki M."/>
            <person name="Suzuki K.-i.T."/>
            <person name="Hayashi T."/>
            <person name="Toyoda A."/>
            <person name="Oliveira C."/>
            <person name="Osipova E."/>
            <person name="Leigh N.D."/>
            <person name="Simon A."/>
            <person name="Yun M.H."/>
        </authorList>
    </citation>
    <scope>NUCLEOTIDE SEQUENCE</scope>
    <source>
        <strain evidence="1">20211129_DDA</strain>
        <tissue evidence="1">Liver</tissue>
    </source>
</reference>
<sequence length="235" mass="26551">MMGRGRPEVALCRGPILWDCEFRKKVFKKGLHISAFLEIRYTKQRALSLWLLSLQVCDLCPHVLYLHVLYWHCRDAILNGSEALVQFRYRHLETVRMEVEAGERSEFFKSIASKHRLTAVISCSIQSVASVEWESADGVVEQGGIAWVAMGLGSAIASENSSCRECLPDDFLLGIATRRKGGQGRSSEYLHNDGAMLWLCRGRSCLPLVENPVCRPLTLHRKVSLPTTYNREQQG</sequence>
<organism evidence="1 2">
    <name type="scientific">Pleurodeles waltl</name>
    <name type="common">Iberian ribbed newt</name>
    <dbReference type="NCBI Taxonomy" id="8319"/>
    <lineage>
        <taxon>Eukaryota</taxon>
        <taxon>Metazoa</taxon>
        <taxon>Chordata</taxon>
        <taxon>Craniata</taxon>
        <taxon>Vertebrata</taxon>
        <taxon>Euteleostomi</taxon>
        <taxon>Amphibia</taxon>
        <taxon>Batrachia</taxon>
        <taxon>Caudata</taxon>
        <taxon>Salamandroidea</taxon>
        <taxon>Salamandridae</taxon>
        <taxon>Pleurodelinae</taxon>
        <taxon>Pleurodeles</taxon>
    </lineage>
</organism>
<dbReference type="Proteomes" id="UP001066276">
    <property type="component" value="Chromosome 2_1"/>
</dbReference>
<evidence type="ECO:0000313" key="2">
    <source>
        <dbReference type="Proteomes" id="UP001066276"/>
    </source>
</evidence>
<evidence type="ECO:0000313" key="1">
    <source>
        <dbReference type="EMBL" id="KAJ1199904.1"/>
    </source>
</evidence>
<dbReference type="EMBL" id="JANPWB010000003">
    <property type="protein sequence ID" value="KAJ1199904.1"/>
    <property type="molecule type" value="Genomic_DNA"/>
</dbReference>
<dbReference type="AlphaFoldDB" id="A0AAV7VGT5"/>
<protein>
    <submittedName>
        <fullName evidence="1">Uncharacterized protein</fullName>
    </submittedName>
</protein>
<comment type="caution">
    <text evidence="1">The sequence shown here is derived from an EMBL/GenBank/DDBJ whole genome shotgun (WGS) entry which is preliminary data.</text>
</comment>
<accession>A0AAV7VGT5</accession>
<gene>
    <name evidence="1" type="ORF">NDU88_003736</name>
</gene>
<name>A0AAV7VGT5_PLEWA</name>
<proteinExistence type="predicted"/>